<dbReference type="InterPro" id="IPR006047">
    <property type="entry name" value="GH13_cat_dom"/>
</dbReference>
<organism evidence="2 3">
    <name type="scientific">Flavivirga algicola</name>
    <dbReference type="NCBI Taxonomy" id="2729136"/>
    <lineage>
        <taxon>Bacteria</taxon>
        <taxon>Pseudomonadati</taxon>
        <taxon>Bacteroidota</taxon>
        <taxon>Flavobacteriia</taxon>
        <taxon>Flavobacteriales</taxon>
        <taxon>Flavobacteriaceae</taxon>
        <taxon>Flavivirga</taxon>
    </lineage>
</organism>
<comment type="caution">
    <text evidence="2">The sequence shown here is derived from an EMBL/GenBank/DDBJ whole genome shotgun (WGS) entry which is preliminary data.</text>
</comment>
<dbReference type="PANTHER" id="PTHR10357">
    <property type="entry name" value="ALPHA-AMYLASE FAMILY MEMBER"/>
    <property type="match status" value="1"/>
</dbReference>
<dbReference type="EMBL" id="JABBHF010000002">
    <property type="protein sequence ID" value="NMH86775.1"/>
    <property type="molecule type" value="Genomic_DNA"/>
</dbReference>
<feature type="domain" description="Glycosyl hydrolase family 13 catalytic" evidence="1">
    <location>
        <begin position="42"/>
        <end position="463"/>
    </location>
</feature>
<dbReference type="SUPFAM" id="SSF51445">
    <property type="entry name" value="(Trans)glycosidases"/>
    <property type="match status" value="1"/>
</dbReference>
<sequence length="552" mass="63361">MRYFLLILYSLVCLNSCGTQKNKTTKASEETPFVWEAANLYFLLTDRFNNGDPSNDINFNRTQKTGKLRGFEGGDIKGITQKIATGYFTDLGINAIWLTPIVEQIHGGTDEGTGLSYGFHGYWTRDWTALDPNFGTKEDLQELVAVAHKKGIRIVLDAVINHTGPVTDKDSVWPNDWVRTSPKCSYKTYDSTITCTLVDNLPDIKTEVDEFVDLPDQLIEKWKKEGRYEQEVTELDDFFNRTGYPRAPRFYIIKWLTDYIAEFGIDGYRCDTVKHTEAYVWQEFKTECDYAFAIWKKNNPDKVLDDNNFYLVGEIYNYGISTGQYFDFGDKKINYFDKAFQSLINFQFKWHAAQQDYNKLFNSYSNYLKTDLKGYGTLNYLTSHDDGKPYDASREKPYDTATRLILTPGTSQVYYGDESARSLIIEGTVGDATLRSPMNWNTIKNDAKTKSILLHWQKLGQFRAKHSAVGAGVHQMITNEPYVFYRSFLKDDYKDLVVVGLGLPKGEKILDVSGVFKNKEVLRDAYSNKKVKVKNGKVLVDSEFNIVLLEKK</sequence>
<proteinExistence type="predicted"/>
<dbReference type="Gene3D" id="3.20.20.80">
    <property type="entry name" value="Glycosidases"/>
    <property type="match status" value="1"/>
</dbReference>
<evidence type="ECO:0000259" key="1">
    <source>
        <dbReference type="SMART" id="SM00642"/>
    </source>
</evidence>
<evidence type="ECO:0000313" key="3">
    <source>
        <dbReference type="Proteomes" id="UP000746690"/>
    </source>
</evidence>
<dbReference type="RefSeq" id="WP_169670638.1">
    <property type="nucleotide sequence ID" value="NZ_JABBHF010000002.1"/>
</dbReference>
<evidence type="ECO:0000313" key="2">
    <source>
        <dbReference type="EMBL" id="NMH86775.1"/>
    </source>
</evidence>
<keyword evidence="3" id="KW-1185">Reference proteome</keyword>
<dbReference type="Proteomes" id="UP000746690">
    <property type="component" value="Unassembled WGS sequence"/>
</dbReference>
<dbReference type="PANTHER" id="PTHR10357:SF209">
    <property type="entry name" value="PERIPLASMIC ALPHA-AMYLASE"/>
    <property type="match status" value="1"/>
</dbReference>
<name>A0ABX1RT90_9FLAO</name>
<reference evidence="2 3" key="1">
    <citation type="submission" date="2020-04" db="EMBL/GenBank/DDBJ databases">
        <title>A Flavivirga sp. nov.</title>
        <authorList>
            <person name="Sun X."/>
        </authorList>
    </citation>
    <scope>NUCLEOTIDE SEQUENCE [LARGE SCALE GENOMIC DNA]</scope>
    <source>
        <strain evidence="2 3">Y03</strain>
    </source>
</reference>
<dbReference type="SMART" id="SM00642">
    <property type="entry name" value="Aamy"/>
    <property type="match status" value="1"/>
</dbReference>
<dbReference type="InterPro" id="IPR017853">
    <property type="entry name" value="GH"/>
</dbReference>
<accession>A0ABX1RT90</accession>
<protein>
    <submittedName>
        <fullName evidence="2">Alpha-amylase</fullName>
    </submittedName>
</protein>
<dbReference type="Pfam" id="PF00128">
    <property type="entry name" value="Alpha-amylase"/>
    <property type="match status" value="1"/>
</dbReference>
<gene>
    <name evidence="2" type="ORF">HHX25_04620</name>
</gene>